<dbReference type="EMBL" id="JACHFM010000001">
    <property type="protein sequence ID" value="MBB5221074.1"/>
    <property type="molecule type" value="Genomic_DNA"/>
</dbReference>
<feature type="region of interest" description="Disordered" evidence="1">
    <location>
        <begin position="582"/>
        <end position="608"/>
    </location>
</feature>
<reference evidence="3 4" key="1">
    <citation type="submission" date="2020-08" db="EMBL/GenBank/DDBJ databases">
        <title>Genomic Encyclopedia of Type Strains, Phase IV (KMG-IV): sequencing the most valuable type-strain genomes for metagenomic binning, comparative biology and taxonomic classification.</title>
        <authorList>
            <person name="Goeker M."/>
        </authorList>
    </citation>
    <scope>NUCLEOTIDE SEQUENCE [LARGE SCALE GENOMIC DNA]</scope>
    <source>
        <strain evidence="3 4">DSM 101730</strain>
    </source>
</reference>
<gene>
    <name evidence="3" type="ORF">HNP73_000995</name>
</gene>
<name>A0A840SJE2_9RHOB</name>
<evidence type="ECO:0000259" key="2">
    <source>
        <dbReference type="Pfam" id="PF18798"/>
    </source>
</evidence>
<evidence type="ECO:0000256" key="1">
    <source>
        <dbReference type="SAM" id="MobiDB-lite"/>
    </source>
</evidence>
<dbReference type="InterPro" id="IPR040824">
    <property type="entry name" value="LPD3"/>
</dbReference>
<dbReference type="Proteomes" id="UP000549457">
    <property type="component" value="Unassembled WGS sequence"/>
</dbReference>
<feature type="compositionally biased region" description="Basic and acidic residues" evidence="1">
    <location>
        <begin position="392"/>
        <end position="408"/>
    </location>
</feature>
<keyword evidence="4" id="KW-1185">Reference proteome</keyword>
<evidence type="ECO:0000313" key="3">
    <source>
        <dbReference type="EMBL" id="MBB5221074.1"/>
    </source>
</evidence>
<accession>A0A840SJE2</accession>
<feature type="compositionally biased region" description="Basic residues" evidence="1">
    <location>
        <begin position="598"/>
        <end position="608"/>
    </location>
</feature>
<organism evidence="3 4">
    <name type="scientific">Amaricoccus macauensis</name>
    <dbReference type="NCBI Taxonomy" id="57001"/>
    <lineage>
        <taxon>Bacteria</taxon>
        <taxon>Pseudomonadati</taxon>
        <taxon>Pseudomonadota</taxon>
        <taxon>Alphaproteobacteria</taxon>
        <taxon>Rhodobacterales</taxon>
        <taxon>Paracoccaceae</taxon>
        <taxon>Amaricoccus</taxon>
    </lineage>
</organism>
<protein>
    <recommendedName>
        <fullName evidence="2">Large polyvalent protein-associated domain-containing protein</fullName>
    </recommendedName>
</protein>
<dbReference type="RefSeq" id="WP_184147479.1">
    <property type="nucleotide sequence ID" value="NZ_JACHFM010000001.1"/>
</dbReference>
<dbReference type="Pfam" id="PF18798">
    <property type="entry name" value="LPD3"/>
    <property type="match status" value="1"/>
</dbReference>
<dbReference type="AlphaFoldDB" id="A0A840SJE2"/>
<comment type="caution">
    <text evidence="3">The sequence shown here is derived from an EMBL/GenBank/DDBJ whole genome shotgun (WGS) entry which is preliminary data.</text>
</comment>
<proteinExistence type="predicted"/>
<feature type="region of interest" description="Disordered" evidence="1">
    <location>
        <begin position="392"/>
        <end position="411"/>
    </location>
</feature>
<feature type="domain" description="Large polyvalent protein-associated" evidence="2">
    <location>
        <begin position="280"/>
        <end position="383"/>
    </location>
</feature>
<sequence length="608" mass="66504">MLAEPDYSDRRLVGETLSDVLAEDSMVDGKVPFGRDRALFSREEMAGAFNAHRMSIFSVEDSARRKVDARLTKPGHMYEVRIDADANDFLDWDKPLSEQSEKVRVAYASLRTSSLPAAGRRLSNEITEMERDVPDPTGGDIHTAAAEGLDGAHSATAEALRDAGIKGIRYLDQGSRASGDGTSNYVVFDDSLVTVTRKYAKARPDAASDGNGAAFRSSQELGRHLTTGPFSKPVQRLIDAGKIVLHEDESTLPGGSESSQTPVKRLTGHEIVGSGVPFGELRQAAQEWFKNNLRNTTVTTRLGWKVRFNRSGMSKATSKGEGLIRVIPALKEIIEQGELVESRPGDRQGIVAVHFIAAPVEVDGVTKNVVVGIREDPNALFHYELAWDNGRREVAESRSRTDGDRAEAPHTSLDYTPGELNIQFLTVRGKRSLQGLTDADGTIHLVASNLNRQTVQAVLLHEMFHAGGQSLVGDKAWAGLMARMKRIHERARAGKVGEWWAAALRRVPESTPEERIAEELAAYAIENRETAPAGIRELVDNILGRVKAFLLRRFGTQVGEVTPGRLRALAIAALRSGRTSGSASVRFAKPRPAPGFRVGRRTWSRARP</sequence>
<evidence type="ECO:0000313" key="4">
    <source>
        <dbReference type="Proteomes" id="UP000549457"/>
    </source>
</evidence>